<organism evidence="2 3">
    <name type="scientific">Spirosoma flavum</name>
    <dbReference type="NCBI Taxonomy" id="2048557"/>
    <lineage>
        <taxon>Bacteria</taxon>
        <taxon>Pseudomonadati</taxon>
        <taxon>Bacteroidota</taxon>
        <taxon>Cytophagia</taxon>
        <taxon>Cytophagales</taxon>
        <taxon>Cytophagaceae</taxon>
        <taxon>Spirosoma</taxon>
    </lineage>
</organism>
<evidence type="ECO:0000313" key="3">
    <source>
        <dbReference type="Proteomes" id="UP001597512"/>
    </source>
</evidence>
<feature type="transmembrane region" description="Helical" evidence="1">
    <location>
        <begin position="12"/>
        <end position="37"/>
    </location>
</feature>
<accession>A0ABW6ANU9</accession>
<dbReference type="RefSeq" id="WP_381504948.1">
    <property type="nucleotide sequence ID" value="NZ_JBHUOM010000023.1"/>
</dbReference>
<gene>
    <name evidence="2" type="ORF">ACFS25_21060</name>
</gene>
<sequence>MHNPKTDPNAETGVLLTLGLILISGGLMLALVVSILWPRIHALFC</sequence>
<keyword evidence="3" id="KW-1185">Reference proteome</keyword>
<keyword evidence="1" id="KW-1133">Transmembrane helix</keyword>
<evidence type="ECO:0000256" key="1">
    <source>
        <dbReference type="SAM" id="Phobius"/>
    </source>
</evidence>
<comment type="caution">
    <text evidence="2">The sequence shown here is derived from an EMBL/GenBank/DDBJ whole genome shotgun (WGS) entry which is preliminary data.</text>
</comment>
<dbReference type="EMBL" id="JBHUOM010000023">
    <property type="protein sequence ID" value="MFD2936284.1"/>
    <property type="molecule type" value="Genomic_DNA"/>
</dbReference>
<proteinExistence type="predicted"/>
<reference evidence="3" key="1">
    <citation type="journal article" date="2019" name="Int. J. Syst. Evol. Microbiol.">
        <title>The Global Catalogue of Microorganisms (GCM) 10K type strain sequencing project: providing services to taxonomists for standard genome sequencing and annotation.</title>
        <authorList>
            <consortium name="The Broad Institute Genomics Platform"/>
            <consortium name="The Broad Institute Genome Sequencing Center for Infectious Disease"/>
            <person name="Wu L."/>
            <person name="Ma J."/>
        </authorList>
    </citation>
    <scope>NUCLEOTIDE SEQUENCE [LARGE SCALE GENOMIC DNA]</scope>
    <source>
        <strain evidence="3">KCTC 52490</strain>
    </source>
</reference>
<dbReference type="Proteomes" id="UP001597512">
    <property type="component" value="Unassembled WGS sequence"/>
</dbReference>
<keyword evidence="1" id="KW-0472">Membrane</keyword>
<name>A0ABW6ANU9_9BACT</name>
<keyword evidence="1" id="KW-0812">Transmembrane</keyword>
<evidence type="ECO:0000313" key="2">
    <source>
        <dbReference type="EMBL" id="MFD2936284.1"/>
    </source>
</evidence>
<protein>
    <submittedName>
        <fullName evidence="2">Uncharacterized protein</fullName>
    </submittedName>
</protein>